<feature type="transmembrane region" description="Helical" evidence="1">
    <location>
        <begin position="7"/>
        <end position="31"/>
    </location>
</feature>
<accession>A0ABT9NQS4</accession>
<keyword evidence="1" id="KW-0812">Transmembrane</keyword>
<feature type="domain" description="Transglycosylase SLT" evidence="2">
    <location>
        <begin position="175"/>
        <end position="235"/>
    </location>
</feature>
<keyword evidence="1" id="KW-1133">Transmembrane helix</keyword>
<dbReference type="Gene3D" id="1.10.530.10">
    <property type="match status" value="1"/>
</dbReference>
<dbReference type="Pfam" id="PF13406">
    <property type="entry name" value="SLT_2"/>
    <property type="match status" value="1"/>
</dbReference>
<organism evidence="3 4">
    <name type="scientific">Nocardioides massiliensis</name>
    <dbReference type="NCBI Taxonomy" id="1325935"/>
    <lineage>
        <taxon>Bacteria</taxon>
        <taxon>Bacillati</taxon>
        <taxon>Actinomycetota</taxon>
        <taxon>Actinomycetes</taxon>
        <taxon>Propionibacteriales</taxon>
        <taxon>Nocardioidaceae</taxon>
        <taxon>Nocardioides</taxon>
    </lineage>
</organism>
<gene>
    <name evidence="3" type="ORF">J2S59_002470</name>
</gene>
<dbReference type="PANTHER" id="PTHR30163">
    <property type="entry name" value="MEMBRANE-BOUND LYTIC MUREIN TRANSGLYCOSYLASE B"/>
    <property type="match status" value="1"/>
</dbReference>
<name>A0ABT9NQS4_9ACTN</name>
<dbReference type="InterPro" id="IPR031304">
    <property type="entry name" value="SLT_2"/>
</dbReference>
<dbReference type="SUPFAM" id="SSF53955">
    <property type="entry name" value="Lysozyme-like"/>
    <property type="match status" value="1"/>
</dbReference>
<dbReference type="InterPro" id="IPR023346">
    <property type="entry name" value="Lysozyme-like_dom_sf"/>
</dbReference>
<dbReference type="Proteomes" id="UP001240447">
    <property type="component" value="Unassembled WGS sequence"/>
</dbReference>
<keyword evidence="4" id="KW-1185">Reference proteome</keyword>
<keyword evidence="1" id="KW-0472">Membrane</keyword>
<protein>
    <submittedName>
        <fullName evidence="3">Membrane-bound lytic murein transglycosylase B</fullName>
    </submittedName>
</protein>
<proteinExistence type="predicted"/>
<evidence type="ECO:0000259" key="2">
    <source>
        <dbReference type="Pfam" id="PF13406"/>
    </source>
</evidence>
<evidence type="ECO:0000313" key="4">
    <source>
        <dbReference type="Proteomes" id="UP001240447"/>
    </source>
</evidence>
<evidence type="ECO:0000313" key="3">
    <source>
        <dbReference type="EMBL" id="MDP9822661.1"/>
    </source>
</evidence>
<dbReference type="InterPro" id="IPR043426">
    <property type="entry name" value="MltB-like"/>
</dbReference>
<dbReference type="EMBL" id="JAUSQM010000001">
    <property type="protein sequence ID" value="MDP9822661.1"/>
    <property type="molecule type" value="Genomic_DNA"/>
</dbReference>
<dbReference type="PANTHER" id="PTHR30163:SF8">
    <property type="entry name" value="LYTIC MUREIN TRANSGLYCOSYLASE"/>
    <property type="match status" value="1"/>
</dbReference>
<reference evidence="3 4" key="1">
    <citation type="submission" date="2023-07" db="EMBL/GenBank/DDBJ databases">
        <title>Sequencing the genomes of 1000 actinobacteria strains.</title>
        <authorList>
            <person name="Klenk H.-P."/>
        </authorList>
    </citation>
    <scope>NUCLEOTIDE SEQUENCE [LARGE SCALE GENOMIC DNA]</scope>
    <source>
        <strain evidence="3 4">GD13</strain>
    </source>
</reference>
<evidence type="ECO:0000256" key="1">
    <source>
        <dbReference type="SAM" id="Phobius"/>
    </source>
</evidence>
<dbReference type="RefSeq" id="WP_068124317.1">
    <property type="nucleotide sequence ID" value="NZ_CCXJ01000702.1"/>
</dbReference>
<sequence length="259" mass="26853">MGSNDRLLPALALVGVVVAVVIGVVLVVLGVHERSGPVTVPTAADVGGARPAPTPVAPAVPAPEARLDGPVPVELRADPAWVARVAEGAGIPPRALAAYAGAVLTVADDRPGCHLGWNTLAAIGHVESGHGSINGSRLLDDGMTSPRIRGIALDGNGVAAIRDTDGGELDGDPTWDRAVGPMQFIPSTWRTHGRDGDGDGEVRIDDIDDAALSAAYYLCHSGRDLRDSQAWIDAVASYNAGLAYNHSVVEAANYYRQFH</sequence>
<comment type="caution">
    <text evidence="3">The sequence shown here is derived from an EMBL/GenBank/DDBJ whole genome shotgun (WGS) entry which is preliminary data.</text>
</comment>
<dbReference type="CDD" id="cd13399">
    <property type="entry name" value="Slt35-like"/>
    <property type="match status" value="1"/>
</dbReference>